<evidence type="ECO:0000256" key="2">
    <source>
        <dbReference type="SAM" id="MobiDB-lite"/>
    </source>
</evidence>
<dbReference type="EMBL" id="JACAGC010000026">
    <property type="protein sequence ID" value="KAF6276064.1"/>
    <property type="molecule type" value="Genomic_DNA"/>
</dbReference>
<dbReference type="Proteomes" id="UP000585614">
    <property type="component" value="Unassembled WGS sequence"/>
</dbReference>
<name>A0A7J7RJB9_RHIFE</name>
<sequence length="255" mass="29151">MATGGSAPPSDNMPGADAVGSSSGNWRCDSKWMGNHVLTKSTGTWVLPSYNHHQYKRIDSHGATSNDNFYSYSTPWGYFDFNRFQYHFSPRDWQGFVNNNWGIRPKRLSFKLFNVQVKEVTTQEGATTITNNLTSTIQLNNGDKATARSSFCCLGYMRSQMLRTGNNYAFMYQFEDVPSHWMYMHIQSLDHLMKPFMDQYTSSWMQFTNINTVNRLQFRKAKIAPPVPQLAAWPRDSPAGQRPQQVDGLGPDEQV</sequence>
<feature type="region of interest" description="Disordered" evidence="2">
    <location>
        <begin position="1"/>
        <end position="22"/>
    </location>
</feature>
<reference evidence="4 5" key="1">
    <citation type="journal article" date="2020" name="Nature">
        <title>Six reference-quality genomes reveal evolution of bat adaptations.</title>
        <authorList>
            <person name="Jebb D."/>
            <person name="Huang Z."/>
            <person name="Pippel M."/>
            <person name="Hughes G.M."/>
            <person name="Lavrichenko K."/>
            <person name="Devanna P."/>
            <person name="Winkler S."/>
            <person name="Jermiin L.S."/>
            <person name="Skirmuntt E.C."/>
            <person name="Katzourakis A."/>
            <person name="Burkitt-Gray L."/>
            <person name="Ray D.A."/>
            <person name="Sullivan K.A.M."/>
            <person name="Roscito J.G."/>
            <person name="Kirilenko B.M."/>
            <person name="Davalos L.M."/>
            <person name="Corthals A.P."/>
            <person name="Power M.L."/>
            <person name="Jones G."/>
            <person name="Ransome R.D."/>
            <person name="Dechmann D.K.N."/>
            <person name="Locatelli A.G."/>
            <person name="Puechmaille S.J."/>
            <person name="Fedrigo O."/>
            <person name="Jarvis E.D."/>
            <person name="Hiller M."/>
            <person name="Vernes S.C."/>
            <person name="Myers E.W."/>
            <person name="Teeling E.C."/>
        </authorList>
    </citation>
    <scope>NUCLEOTIDE SEQUENCE [LARGE SCALE GENOMIC DNA]</scope>
    <source>
        <strain evidence="4">MRhiFer1</strain>
        <tissue evidence="4">Lung</tissue>
    </source>
</reference>
<evidence type="ECO:0000259" key="3">
    <source>
        <dbReference type="Pfam" id="PF00740"/>
    </source>
</evidence>
<evidence type="ECO:0000256" key="1">
    <source>
        <dbReference type="ARBA" id="ARBA00005398"/>
    </source>
</evidence>
<dbReference type="Pfam" id="PF00740">
    <property type="entry name" value="VP1_2"/>
    <property type="match status" value="2"/>
</dbReference>
<dbReference type="Gene3D" id="2.170.30.10">
    <property type="entry name" value="Parvovirus coat protein VP1/VP2"/>
    <property type="match status" value="2"/>
</dbReference>
<dbReference type="InterPro" id="IPR001403">
    <property type="entry name" value="Parvovirus_coat"/>
</dbReference>
<feature type="region of interest" description="Disordered" evidence="2">
    <location>
        <begin position="229"/>
        <end position="255"/>
    </location>
</feature>
<gene>
    <name evidence="4" type="ORF">mRhiFer1_009420</name>
</gene>
<dbReference type="SUPFAM" id="SSF88645">
    <property type="entry name" value="ssDNA viruses"/>
    <property type="match status" value="1"/>
</dbReference>
<feature type="domain" description="Coat protein VP1/VP2 Parvovirus" evidence="3">
    <location>
        <begin position="143"/>
        <end position="221"/>
    </location>
</feature>
<accession>A0A7J7RJB9</accession>
<dbReference type="GO" id="GO:0005198">
    <property type="term" value="F:structural molecule activity"/>
    <property type="evidence" value="ECO:0007669"/>
    <property type="project" value="InterPro"/>
</dbReference>
<dbReference type="InterPro" id="IPR016184">
    <property type="entry name" value="Capsid/spike_ssDNA_virus"/>
</dbReference>
<evidence type="ECO:0000313" key="5">
    <source>
        <dbReference type="Proteomes" id="UP000585614"/>
    </source>
</evidence>
<comment type="caution">
    <text evidence="4">The sequence shown here is derived from an EMBL/GenBank/DDBJ whole genome shotgun (WGS) entry which is preliminary data.</text>
</comment>
<proteinExistence type="inferred from homology"/>
<organism evidence="4 5">
    <name type="scientific">Rhinolophus ferrumequinum</name>
    <name type="common">Greater horseshoe bat</name>
    <dbReference type="NCBI Taxonomy" id="59479"/>
    <lineage>
        <taxon>Eukaryota</taxon>
        <taxon>Metazoa</taxon>
        <taxon>Chordata</taxon>
        <taxon>Craniata</taxon>
        <taxon>Vertebrata</taxon>
        <taxon>Euteleostomi</taxon>
        <taxon>Mammalia</taxon>
        <taxon>Eutheria</taxon>
        <taxon>Laurasiatheria</taxon>
        <taxon>Chiroptera</taxon>
        <taxon>Yinpterochiroptera</taxon>
        <taxon>Rhinolophoidea</taxon>
        <taxon>Rhinolophidae</taxon>
        <taxon>Rhinolophinae</taxon>
        <taxon>Rhinolophus</taxon>
    </lineage>
</organism>
<dbReference type="AlphaFoldDB" id="A0A7J7RJB9"/>
<comment type="similarity">
    <text evidence="1">Belongs to the parvoviridae capsid protein family.</text>
</comment>
<evidence type="ECO:0000313" key="4">
    <source>
        <dbReference type="EMBL" id="KAF6276064.1"/>
    </source>
</evidence>
<dbReference type="InterPro" id="IPR036952">
    <property type="entry name" value="VP1/VP2"/>
</dbReference>
<protein>
    <recommendedName>
        <fullName evidence="3">Coat protein VP1/VP2 Parvovirus domain-containing protein</fullName>
    </recommendedName>
</protein>
<feature type="domain" description="Coat protein VP1/VP2 Parvovirus" evidence="3">
    <location>
        <begin position="12"/>
        <end position="139"/>
    </location>
</feature>